<proteinExistence type="predicted"/>
<dbReference type="GO" id="GO:0016491">
    <property type="term" value="F:oxidoreductase activity"/>
    <property type="evidence" value="ECO:0007669"/>
    <property type="project" value="UniProtKB-KW"/>
</dbReference>
<dbReference type="PANTHER" id="PTHR42949:SF3">
    <property type="entry name" value="ANAEROBIC GLYCEROL-3-PHOSPHATE DEHYDROGENASE SUBUNIT B"/>
    <property type="match status" value="1"/>
</dbReference>
<organism evidence="2 3">
    <name type="scientific">Breznakibacter xylanolyticus</name>
    <dbReference type="NCBI Taxonomy" id="990"/>
    <lineage>
        <taxon>Bacteria</taxon>
        <taxon>Pseudomonadati</taxon>
        <taxon>Bacteroidota</taxon>
        <taxon>Bacteroidia</taxon>
        <taxon>Marinilabiliales</taxon>
        <taxon>Marinilabiliaceae</taxon>
        <taxon>Breznakibacter</taxon>
    </lineage>
</organism>
<protein>
    <submittedName>
        <fullName evidence="2">Heterodisulfide reductase subunit A</fullName>
    </submittedName>
</protein>
<gene>
    <name evidence="2" type="ORF">LX69_02480</name>
</gene>
<dbReference type="InterPro" id="IPR036188">
    <property type="entry name" value="FAD/NAD-bd_sf"/>
</dbReference>
<evidence type="ECO:0000313" key="2">
    <source>
        <dbReference type="EMBL" id="PZX14300.1"/>
    </source>
</evidence>
<dbReference type="PANTHER" id="PTHR42949">
    <property type="entry name" value="ANAEROBIC GLYCEROL-3-PHOSPHATE DEHYDROGENASE SUBUNIT B"/>
    <property type="match status" value="1"/>
</dbReference>
<dbReference type="AlphaFoldDB" id="A0A2W7N2L4"/>
<evidence type="ECO:0000313" key="3">
    <source>
        <dbReference type="Proteomes" id="UP000249239"/>
    </source>
</evidence>
<dbReference type="PRINTS" id="PR00419">
    <property type="entry name" value="ADXRDTASE"/>
</dbReference>
<name>A0A2W7N2L4_9BACT</name>
<dbReference type="OrthoDB" id="9803192at2"/>
<dbReference type="Gene3D" id="3.50.50.60">
    <property type="entry name" value="FAD/NAD(P)-binding domain"/>
    <property type="match status" value="2"/>
</dbReference>
<dbReference type="Proteomes" id="UP000249239">
    <property type="component" value="Unassembled WGS sequence"/>
</dbReference>
<dbReference type="InterPro" id="IPR051691">
    <property type="entry name" value="Metab_Enz_Cyan_OpOx_G3PDH"/>
</dbReference>
<dbReference type="RefSeq" id="WP_111446332.1">
    <property type="nucleotide sequence ID" value="NZ_QKZK01000021.1"/>
</dbReference>
<dbReference type="EMBL" id="QKZK01000021">
    <property type="protein sequence ID" value="PZX14300.1"/>
    <property type="molecule type" value="Genomic_DNA"/>
</dbReference>
<sequence>MHTKKIAVIGAGPAGLGAASVLSRNGLRVSVFHREAAAGGHLNDWAWLFPRFVPARDVAVSMAAETRQVDFHPGCHIAGVSRHANGQFKIVMPDGQTEVADALVYAGGFRVFDASRKEELGYGIYPRVVTSADLEKMLAGEVPFPVELLQQQALRIGVVHCVGSRDEKSGNRHCSRMCCVTGVKQSIELRKRFPNSRVTAFYMDMRMFGNGYEELYLEAQRDWQVLFVRGRVSEVAESDEGRLRVKAEDTLLGRPIRDEFDLLVLMVGMEADLPKWLIEDLGVKQIDAGFARGNDELVASNRTPTRGLYLAGSCKGPLSVAEAWNDGQAAAQQLLLDLNR</sequence>
<accession>A0A2W7N2L4</accession>
<comment type="caution">
    <text evidence="2">The sequence shown here is derived from an EMBL/GenBank/DDBJ whole genome shotgun (WGS) entry which is preliminary data.</text>
</comment>
<dbReference type="Pfam" id="PF13450">
    <property type="entry name" value="NAD_binding_8"/>
    <property type="match status" value="1"/>
</dbReference>
<keyword evidence="1" id="KW-0560">Oxidoreductase</keyword>
<reference evidence="2 3" key="1">
    <citation type="submission" date="2018-06" db="EMBL/GenBank/DDBJ databases">
        <title>Genomic Encyclopedia of Archaeal and Bacterial Type Strains, Phase II (KMG-II): from individual species to whole genera.</title>
        <authorList>
            <person name="Goeker M."/>
        </authorList>
    </citation>
    <scope>NUCLEOTIDE SEQUENCE [LARGE SCALE GENOMIC DNA]</scope>
    <source>
        <strain evidence="2 3">DSM 6779</strain>
    </source>
</reference>
<dbReference type="SUPFAM" id="SSF51905">
    <property type="entry name" value="FAD/NAD(P)-binding domain"/>
    <property type="match status" value="1"/>
</dbReference>
<evidence type="ECO:0000256" key="1">
    <source>
        <dbReference type="ARBA" id="ARBA00023002"/>
    </source>
</evidence>
<keyword evidence="3" id="KW-1185">Reference proteome</keyword>